<gene>
    <name evidence="4" type="ordered locus">AS9A_0037</name>
</gene>
<name>F6ERH7_HOYSD</name>
<dbReference type="Proteomes" id="UP000009235">
    <property type="component" value="Chromosome"/>
</dbReference>
<dbReference type="Gene3D" id="3.30.2320.60">
    <property type="entry name" value="FhaA, phosphopeptide-binding domain (DUF3662)"/>
    <property type="match status" value="1"/>
</dbReference>
<dbReference type="InterPro" id="IPR050923">
    <property type="entry name" value="Cell_Proc_Reg/RNA_Proc"/>
</dbReference>
<evidence type="ECO:0000256" key="2">
    <source>
        <dbReference type="SAM" id="MobiDB-lite"/>
    </source>
</evidence>
<dbReference type="SUPFAM" id="SSF49879">
    <property type="entry name" value="SMAD/FHA domain"/>
    <property type="match status" value="1"/>
</dbReference>
<evidence type="ECO:0000313" key="5">
    <source>
        <dbReference type="Proteomes" id="UP000009235"/>
    </source>
</evidence>
<dbReference type="InterPro" id="IPR008984">
    <property type="entry name" value="SMAD_FHA_dom_sf"/>
</dbReference>
<keyword evidence="5" id="KW-1185">Reference proteome</keyword>
<dbReference type="EMBL" id="CP002786">
    <property type="protein sequence ID" value="AEF38497.1"/>
    <property type="molecule type" value="Genomic_DNA"/>
</dbReference>
<evidence type="ECO:0000256" key="1">
    <source>
        <dbReference type="ARBA" id="ARBA00022553"/>
    </source>
</evidence>
<dbReference type="InterPro" id="IPR042287">
    <property type="entry name" value="FhaA_N_sf"/>
</dbReference>
<dbReference type="HOGENOM" id="CLU_047963_1_1_11"/>
<feature type="region of interest" description="Disordered" evidence="2">
    <location>
        <begin position="137"/>
        <end position="216"/>
    </location>
</feature>
<dbReference type="OrthoDB" id="151099at2"/>
<feature type="domain" description="FHA" evidence="3">
    <location>
        <begin position="273"/>
        <end position="322"/>
    </location>
</feature>
<dbReference type="Pfam" id="PF12401">
    <property type="entry name" value="FhaA_N"/>
    <property type="match status" value="1"/>
</dbReference>
<protein>
    <submittedName>
        <fullName evidence="4">FHA domain-containing protein</fullName>
    </submittedName>
</protein>
<dbReference type="Gene3D" id="2.60.200.20">
    <property type="match status" value="1"/>
</dbReference>
<reference evidence="4 5" key="1">
    <citation type="journal article" date="2011" name="J. Bacteriol.">
        <title>Complete genome sequence of Amycolicicoccus subflavus DQS3-9A1T, an actinomycete isolated from crude oil-polluted soil.</title>
        <authorList>
            <person name="Cai M."/>
            <person name="Chen W.M."/>
            <person name="Nie Y."/>
            <person name="Chi C.Q."/>
            <person name="Wang Y.N."/>
            <person name="Tang Y.Q."/>
            <person name="Li G.Y."/>
            <person name="Wu X.L."/>
        </authorList>
    </citation>
    <scope>NUCLEOTIDE SEQUENCE [LARGE SCALE GENOMIC DNA]</scope>
    <source>
        <strain evidence="5">DSM 45089 / DQS3-9A1</strain>
    </source>
</reference>
<proteinExistence type="predicted"/>
<dbReference type="SMART" id="SM00240">
    <property type="entry name" value="FHA"/>
    <property type="match status" value="1"/>
</dbReference>
<feature type="compositionally biased region" description="Polar residues" evidence="2">
    <location>
        <begin position="195"/>
        <end position="206"/>
    </location>
</feature>
<accession>F6ERH7</accession>
<organism evidence="4 5">
    <name type="scientific">Hoyosella subflava (strain DSM 45089 / JCM 17490 / NBRC 109087 / DQS3-9A1)</name>
    <name type="common">Amycolicicoccus subflavus</name>
    <dbReference type="NCBI Taxonomy" id="443218"/>
    <lineage>
        <taxon>Bacteria</taxon>
        <taxon>Bacillati</taxon>
        <taxon>Actinomycetota</taxon>
        <taxon>Actinomycetes</taxon>
        <taxon>Mycobacteriales</taxon>
        <taxon>Hoyosellaceae</taxon>
        <taxon>Hoyosella</taxon>
    </lineage>
</organism>
<dbReference type="CDD" id="cd22668">
    <property type="entry name" value="FHA_FhaA-like"/>
    <property type="match status" value="1"/>
</dbReference>
<dbReference type="PROSITE" id="PS50006">
    <property type="entry name" value="FHA_DOMAIN"/>
    <property type="match status" value="1"/>
</dbReference>
<dbReference type="KEGG" id="asd:AS9A_0037"/>
<feature type="compositionally biased region" description="Polar residues" evidence="2">
    <location>
        <begin position="137"/>
        <end position="161"/>
    </location>
</feature>
<dbReference type="Pfam" id="PF00498">
    <property type="entry name" value="FHA"/>
    <property type="match status" value="1"/>
</dbReference>
<dbReference type="InterPro" id="IPR022128">
    <property type="entry name" value="FhaA_N"/>
</dbReference>
<evidence type="ECO:0000259" key="3">
    <source>
        <dbReference type="PROSITE" id="PS50006"/>
    </source>
</evidence>
<dbReference type="PANTHER" id="PTHR23308">
    <property type="entry name" value="NUCLEAR INHIBITOR OF PROTEIN PHOSPHATASE-1"/>
    <property type="match status" value="1"/>
</dbReference>
<dbReference type="RefSeq" id="WP_013804849.1">
    <property type="nucleotide sequence ID" value="NC_015564.1"/>
</dbReference>
<dbReference type="AlphaFoldDB" id="F6ERH7"/>
<dbReference type="STRING" id="443218.AS9A_0037"/>
<dbReference type="eggNOG" id="COG1716">
    <property type="taxonomic scope" value="Bacteria"/>
</dbReference>
<dbReference type="InterPro" id="IPR000253">
    <property type="entry name" value="FHA_dom"/>
</dbReference>
<sequence>MGMLDRFERKLEGAVGDAFARLFRSAVVPQEIESALQRSAADGVQELDGGYLLAPNNYVVTIGASDHERLTNDRELTERVFARHLAEFITEQGWQTYAAVRVHFDMSDELHTGQFRASGIIDPDVAPQSGAVWPVAASNQPASIQESPEADQQSGAGSMTPQRDAVRSIGRHLFGTRRGRSHEETAYPSAYRSGSKGQSASESQGESAYYDPDYGEPIYDDLDFAEESYDQQPEAASPPIHRRPTQWTRQALTAVLELGDGSGRSLTMRKGATVIGRGQDAQFRVPDTGVSRRHAEIRWDGQLALLSDLKSTNGTTVNGSPITVWQLADGDVIRVGHSEIIVRIN</sequence>
<keyword evidence="1" id="KW-0597">Phosphoprotein</keyword>
<evidence type="ECO:0000313" key="4">
    <source>
        <dbReference type="EMBL" id="AEF38497.1"/>
    </source>
</evidence>